<dbReference type="RefSeq" id="XP_055876835.1">
    <property type="nucleotide sequence ID" value="XM_056020860.1"/>
</dbReference>
<evidence type="ECO:0000256" key="1">
    <source>
        <dbReference type="SAM" id="MobiDB-lite"/>
    </source>
</evidence>
<proteinExistence type="predicted"/>
<evidence type="ECO:0000313" key="4">
    <source>
        <dbReference type="RefSeq" id="XP_055876832.1"/>
    </source>
</evidence>
<dbReference type="Gene3D" id="3.40.33.10">
    <property type="entry name" value="CAP"/>
    <property type="match status" value="2"/>
</dbReference>
<dbReference type="CDD" id="cd05380">
    <property type="entry name" value="CAP_euk"/>
    <property type="match status" value="1"/>
</dbReference>
<organism evidence="3 6">
    <name type="scientific">Biomphalaria glabrata</name>
    <name type="common">Bloodfluke planorb</name>
    <name type="synonym">Freshwater snail</name>
    <dbReference type="NCBI Taxonomy" id="6526"/>
    <lineage>
        <taxon>Eukaryota</taxon>
        <taxon>Metazoa</taxon>
        <taxon>Spiralia</taxon>
        <taxon>Lophotrochozoa</taxon>
        <taxon>Mollusca</taxon>
        <taxon>Gastropoda</taxon>
        <taxon>Heterobranchia</taxon>
        <taxon>Euthyneura</taxon>
        <taxon>Panpulmonata</taxon>
        <taxon>Hygrophila</taxon>
        <taxon>Lymnaeoidea</taxon>
        <taxon>Planorbidae</taxon>
        <taxon>Biomphalaria</taxon>
    </lineage>
</organism>
<gene>
    <name evidence="4 5 6 7" type="primary">LOC106069888</name>
</gene>
<dbReference type="PANTHER" id="PTHR10334">
    <property type="entry name" value="CYSTEINE-RICH SECRETORY PROTEIN-RELATED"/>
    <property type="match status" value="1"/>
</dbReference>
<dbReference type="AlphaFoldDB" id="A0A9W2ZPF8"/>
<dbReference type="InterPro" id="IPR035940">
    <property type="entry name" value="CAP_sf"/>
</dbReference>
<keyword evidence="3" id="KW-1185">Reference proteome</keyword>
<accession>A0A9W2ZPF8</accession>
<dbReference type="Pfam" id="PF00188">
    <property type="entry name" value="CAP"/>
    <property type="match status" value="2"/>
</dbReference>
<feature type="region of interest" description="Disordered" evidence="1">
    <location>
        <begin position="422"/>
        <end position="450"/>
    </location>
</feature>
<name>A0A9W2ZPF8_BIOGL</name>
<dbReference type="RefSeq" id="XP_055876832.1">
    <property type="nucleotide sequence ID" value="XM_056020857.1"/>
</dbReference>
<protein>
    <submittedName>
        <fullName evidence="4 5">Uncharacterized protein LOC106069888</fullName>
    </submittedName>
</protein>
<dbReference type="Proteomes" id="UP001165740">
    <property type="component" value="Chromosome 2"/>
</dbReference>
<dbReference type="RefSeq" id="XP_055876833.1">
    <property type="nucleotide sequence ID" value="XM_056020858.1"/>
</dbReference>
<dbReference type="OMA" id="WANYVIR"/>
<dbReference type="RefSeq" id="XP_055876834.1">
    <property type="nucleotide sequence ID" value="XM_056020859.1"/>
</dbReference>
<dbReference type="GeneID" id="106069888"/>
<evidence type="ECO:0000313" key="3">
    <source>
        <dbReference type="Proteomes" id="UP001165740"/>
    </source>
</evidence>
<dbReference type="InterPro" id="IPR014044">
    <property type="entry name" value="CAP_dom"/>
</dbReference>
<sequence>MKMAMGPAYLQWNVKSVLVIAALTLASVQSLMIPINDELKRDILTKHNDLRRQVMASYMMELGWDDTLARKAEQFASSCRYERPSSQEYDAGYNIAIRRRHILERDSDMIKELVNSTVDGWARSRENYVYGSHCGQGCNYAQMIQAESENIGCAVENCDNRMHRYERWIPDKFTLIVCFYSPWKSLTSNAPYQRSAVNYCTRCPRDRVCQDNLCALRDKRPLGLSLVRNPVYDLSDELDSSEIWTLTNAHNALRRSGGLEELVWDAGYLLKWAKYILHCTINYPGPRGTYTNFHRLRQGESISSVVSTWSRERSLDFSQIRASSGCRTKNDEGTCNHYQNLMRDDTDAMACEAKFCSDSRHLVCLYAANSVRTWEQRSYFPITRAPRPITRAPRPITRAPFTRAPRPFTPAPYLRTTRSYFRFQTQRDRRTQSPRGRLDTKTGPSWYQRT</sequence>
<evidence type="ECO:0000259" key="2">
    <source>
        <dbReference type="SMART" id="SM00198"/>
    </source>
</evidence>
<evidence type="ECO:0000313" key="6">
    <source>
        <dbReference type="RefSeq" id="XP_055876834.1"/>
    </source>
</evidence>
<dbReference type="SUPFAM" id="SSF55797">
    <property type="entry name" value="PR-1-like"/>
    <property type="match status" value="2"/>
</dbReference>
<dbReference type="OrthoDB" id="414826at2759"/>
<evidence type="ECO:0000313" key="5">
    <source>
        <dbReference type="RefSeq" id="XP_055876833.1"/>
    </source>
</evidence>
<evidence type="ECO:0000313" key="7">
    <source>
        <dbReference type="RefSeq" id="XP_055876835.1"/>
    </source>
</evidence>
<feature type="domain" description="SCP" evidence="2">
    <location>
        <begin position="38"/>
        <end position="188"/>
    </location>
</feature>
<dbReference type="InterPro" id="IPR001283">
    <property type="entry name" value="CRISP-related"/>
</dbReference>
<feature type="compositionally biased region" description="Basic and acidic residues" evidence="1">
    <location>
        <begin position="425"/>
        <end position="440"/>
    </location>
</feature>
<reference evidence="4 5" key="1">
    <citation type="submission" date="2025-04" db="UniProtKB">
        <authorList>
            <consortium name="RefSeq"/>
        </authorList>
    </citation>
    <scope>IDENTIFICATION</scope>
</reference>
<dbReference type="SMART" id="SM00198">
    <property type="entry name" value="SCP"/>
    <property type="match status" value="1"/>
</dbReference>